<dbReference type="RefSeq" id="WP_281762423.1">
    <property type="nucleotide sequence ID" value="NZ_AP026709.1"/>
</dbReference>
<evidence type="ECO:0000313" key="2">
    <source>
        <dbReference type="EMBL" id="BDQ36528.1"/>
    </source>
</evidence>
<keyword evidence="1" id="KW-0472">Membrane</keyword>
<sequence>MLDSNTLYMILAMAGFVLIAIIVVHHHNCSDLIRHKRAEVKGITKRLSYKIDTLEQEAIDLKTQIEETDEQIDTLKV</sequence>
<keyword evidence="1" id="KW-1133">Transmembrane helix</keyword>
<evidence type="ECO:0000313" key="3">
    <source>
        <dbReference type="Proteomes" id="UP001317742"/>
    </source>
</evidence>
<dbReference type="EMBL" id="AP026709">
    <property type="protein sequence ID" value="BDQ36528.1"/>
    <property type="molecule type" value="Genomic_DNA"/>
</dbReference>
<reference evidence="2 3" key="1">
    <citation type="submission" date="2022-08" db="EMBL/GenBank/DDBJ databases">
        <title>Genome Sequence of the sulphate-reducing bacterium, Pseudodesulfovibrio sp. SYK.</title>
        <authorList>
            <person name="Kondo R."/>
            <person name="Kataoka T."/>
        </authorList>
    </citation>
    <scope>NUCLEOTIDE SEQUENCE [LARGE SCALE GENOMIC DNA]</scope>
    <source>
        <strain evidence="2 3">SYK</strain>
    </source>
</reference>
<evidence type="ECO:0000256" key="1">
    <source>
        <dbReference type="SAM" id="Phobius"/>
    </source>
</evidence>
<gene>
    <name evidence="2" type="ORF">SYK_08880</name>
</gene>
<keyword evidence="1" id="KW-0812">Transmembrane</keyword>
<protein>
    <submittedName>
        <fullName evidence="2">Uncharacterized protein</fullName>
    </submittedName>
</protein>
<accession>A0ABN6S3K7</accession>
<proteinExistence type="predicted"/>
<keyword evidence="3" id="KW-1185">Reference proteome</keyword>
<organism evidence="2 3">
    <name type="scientific">Pseudodesulfovibrio nedwellii</name>
    <dbReference type="NCBI Taxonomy" id="2973072"/>
    <lineage>
        <taxon>Bacteria</taxon>
        <taxon>Pseudomonadati</taxon>
        <taxon>Thermodesulfobacteriota</taxon>
        <taxon>Desulfovibrionia</taxon>
        <taxon>Desulfovibrionales</taxon>
        <taxon>Desulfovibrionaceae</taxon>
    </lineage>
</organism>
<name>A0ABN6S3K7_9BACT</name>
<dbReference type="Proteomes" id="UP001317742">
    <property type="component" value="Chromosome"/>
</dbReference>
<feature type="transmembrane region" description="Helical" evidence="1">
    <location>
        <begin position="6"/>
        <end position="24"/>
    </location>
</feature>